<dbReference type="GO" id="GO:0004803">
    <property type="term" value="F:transposase activity"/>
    <property type="evidence" value="ECO:0007669"/>
    <property type="project" value="InterPro"/>
</dbReference>
<sequence length="75" mass="8649">MAQITERGYPVPEVWQQLGVSQHSLYTWKRQLAKVVSGDAGKDAEIRQLKRELARVTEERDMLKKATAYFARDAK</sequence>
<organism evidence="1 2">
    <name type="scientific">Novosphingobium fluoreni</name>
    <dbReference type="NCBI Taxonomy" id="1391222"/>
    <lineage>
        <taxon>Bacteria</taxon>
        <taxon>Pseudomonadati</taxon>
        <taxon>Pseudomonadota</taxon>
        <taxon>Alphaproteobacteria</taxon>
        <taxon>Sphingomonadales</taxon>
        <taxon>Sphingomonadaceae</taxon>
        <taxon>Novosphingobium</taxon>
    </lineage>
</organism>
<evidence type="ECO:0000313" key="2">
    <source>
        <dbReference type="Proteomes" id="UP000561459"/>
    </source>
</evidence>
<protein>
    <submittedName>
        <fullName evidence="1">Transposase</fullName>
    </submittedName>
</protein>
<dbReference type="Proteomes" id="UP000561459">
    <property type="component" value="Unassembled WGS sequence"/>
</dbReference>
<dbReference type="InterPro" id="IPR002514">
    <property type="entry name" value="Transposase_8"/>
</dbReference>
<name>A0A7W6C100_9SPHN</name>
<proteinExistence type="predicted"/>
<dbReference type="AlphaFoldDB" id="A0A7W6C100"/>
<keyword evidence="2" id="KW-1185">Reference proteome</keyword>
<accession>A0A7W6C100</accession>
<gene>
    <name evidence="1" type="ORF">GGR39_003156</name>
</gene>
<dbReference type="GO" id="GO:0003677">
    <property type="term" value="F:DNA binding"/>
    <property type="evidence" value="ECO:0007669"/>
    <property type="project" value="InterPro"/>
</dbReference>
<reference evidence="1 2" key="1">
    <citation type="submission" date="2020-08" db="EMBL/GenBank/DDBJ databases">
        <title>Genomic Encyclopedia of Type Strains, Phase IV (KMG-IV): sequencing the most valuable type-strain genomes for metagenomic binning, comparative biology and taxonomic classification.</title>
        <authorList>
            <person name="Goeker M."/>
        </authorList>
    </citation>
    <scope>NUCLEOTIDE SEQUENCE [LARGE SCALE GENOMIC DNA]</scope>
    <source>
        <strain evidence="1 2">DSM 27568</strain>
    </source>
</reference>
<dbReference type="SUPFAM" id="SSF46689">
    <property type="entry name" value="Homeodomain-like"/>
    <property type="match status" value="1"/>
</dbReference>
<dbReference type="GO" id="GO:0006313">
    <property type="term" value="P:DNA transposition"/>
    <property type="evidence" value="ECO:0007669"/>
    <property type="project" value="InterPro"/>
</dbReference>
<dbReference type="EMBL" id="JACIDY010000009">
    <property type="protein sequence ID" value="MBB3941479.1"/>
    <property type="molecule type" value="Genomic_DNA"/>
</dbReference>
<dbReference type="InterPro" id="IPR009057">
    <property type="entry name" value="Homeodomain-like_sf"/>
</dbReference>
<comment type="caution">
    <text evidence="1">The sequence shown here is derived from an EMBL/GenBank/DDBJ whole genome shotgun (WGS) entry which is preliminary data.</text>
</comment>
<evidence type="ECO:0000313" key="1">
    <source>
        <dbReference type="EMBL" id="MBB3941479.1"/>
    </source>
</evidence>
<dbReference type="Pfam" id="PF01527">
    <property type="entry name" value="HTH_Tnp_1"/>
    <property type="match status" value="1"/>
</dbReference>